<dbReference type="Gene3D" id="3.40.50.1820">
    <property type="entry name" value="alpha/beta hydrolase"/>
    <property type="match status" value="1"/>
</dbReference>
<name>A0ABP5QCB1_9ACTN</name>
<dbReference type="RefSeq" id="WP_344634637.1">
    <property type="nucleotide sequence ID" value="NZ_BAAATR010000002.1"/>
</dbReference>
<keyword evidence="3" id="KW-1185">Reference proteome</keyword>
<dbReference type="Pfam" id="PF12146">
    <property type="entry name" value="Hydrolase_4"/>
    <property type="match status" value="1"/>
</dbReference>
<dbReference type="Proteomes" id="UP001500305">
    <property type="component" value="Unassembled WGS sequence"/>
</dbReference>
<organism evidence="2 3">
    <name type="scientific">Kitasatospora cystarginea</name>
    <dbReference type="NCBI Taxonomy" id="58350"/>
    <lineage>
        <taxon>Bacteria</taxon>
        <taxon>Bacillati</taxon>
        <taxon>Actinomycetota</taxon>
        <taxon>Actinomycetes</taxon>
        <taxon>Kitasatosporales</taxon>
        <taxon>Streptomycetaceae</taxon>
        <taxon>Kitasatospora</taxon>
    </lineage>
</organism>
<dbReference type="SUPFAM" id="SSF53474">
    <property type="entry name" value="alpha/beta-Hydrolases"/>
    <property type="match status" value="1"/>
</dbReference>
<dbReference type="InterPro" id="IPR029058">
    <property type="entry name" value="AB_hydrolase_fold"/>
</dbReference>
<proteinExistence type="predicted"/>
<gene>
    <name evidence="2" type="ORF">GCM10010430_06500</name>
</gene>
<sequence length="237" mass="25698">MEQREFVHRADGEELSCTACIPAGDERLERVVIMHGAGTGSKQRNLPLAREFAGAGYRSLAFDFSGHGRSTGELPLLSLERRFLQARSVIAEFAPDGPVMLIGFSMSGQTIADVVEHLGDRVTTIVLGAPAAYSAAAWKVPFGSGFTEIIRTADSWRASPAFDTYARFTGRAVLIVPDHDSVIPPGVTSRIEAALRRHAAFDRIVFPGSQHTLGLWLAEHPEDRRRIVALCAAPGHP</sequence>
<accession>A0ABP5QCB1</accession>
<reference evidence="3" key="1">
    <citation type="journal article" date="2019" name="Int. J. Syst. Evol. Microbiol.">
        <title>The Global Catalogue of Microorganisms (GCM) 10K type strain sequencing project: providing services to taxonomists for standard genome sequencing and annotation.</title>
        <authorList>
            <consortium name="The Broad Institute Genomics Platform"/>
            <consortium name="The Broad Institute Genome Sequencing Center for Infectious Disease"/>
            <person name="Wu L."/>
            <person name="Ma J."/>
        </authorList>
    </citation>
    <scope>NUCLEOTIDE SEQUENCE [LARGE SCALE GENOMIC DNA]</scope>
    <source>
        <strain evidence="3">JCM 7356</strain>
    </source>
</reference>
<comment type="caution">
    <text evidence="2">The sequence shown here is derived from an EMBL/GenBank/DDBJ whole genome shotgun (WGS) entry which is preliminary data.</text>
</comment>
<dbReference type="EMBL" id="BAAATR010000002">
    <property type="protein sequence ID" value="GAA2229292.1"/>
    <property type="molecule type" value="Genomic_DNA"/>
</dbReference>
<dbReference type="InterPro" id="IPR022742">
    <property type="entry name" value="Hydrolase_4"/>
</dbReference>
<feature type="domain" description="Serine aminopeptidase S33" evidence="1">
    <location>
        <begin position="29"/>
        <end position="137"/>
    </location>
</feature>
<evidence type="ECO:0000259" key="1">
    <source>
        <dbReference type="Pfam" id="PF12146"/>
    </source>
</evidence>
<evidence type="ECO:0000313" key="3">
    <source>
        <dbReference type="Proteomes" id="UP001500305"/>
    </source>
</evidence>
<protein>
    <recommendedName>
        <fullName evidence="1">Serine aminopeptidase S33 domain-containing protein</fullName>
    </recommendedName>
</protein>
<evidence type="ECO:0000313" key="2">
    <source>
        <dbReference type="EMBL" id="GAA2229292.1"/>
    </source>
</evidence>